<keyword evidence="3" id="KW-0863">Zinc-finger</keyword>
<accession>A0A9Q3HUM1</accession>
<dbReference type="GO" id="GO:0003677">
    <property type="term" value="F:DNA binding"/>
    <property type="evidence" value="ECO:0007669"/>
    <property type="project" value="UniProtKB-KW"/>
</dbReference>
<evidence type="ECO:0000256" key="5">
    <source>
        <dbReference type="ARBA" id="ARBA00023125"/>
    </source>
</evidence>
<evidence type="ECO:0000256" key="1">
    <source>
        <dbReference type="ARBA" id="ARBA00004123"/>
    </source>
</evidence>
<gene>
    <name evidence="8" type="ORF">O181_057568</name>
</gene>
<dbReference type="OrthoDB" id="5026157at2759"/>
<dbReference type="InterPro" id="IPR012337">
    <property type="entry name" value="RNaseH-like_sf"/>
</dbReference>
<reference evidence="8" key="1">
    <citation type="submission" date="2021-03" db="EMBL/GenBank/DDBJ databases">
        <title>Draft genome sequence of rust myrtle Austropuccinia psidii MF-1, a brazilian biotype.</title>
        <authorList>
            <person name="Quecine M.C."/>
            <person name="Pachon D.M.R."/>
            <person name="Bonatelli M.L."/>
            <person name="Correr F.H."/>
            <person name="Franceschini L.M."/>
            <person name="Leite T.F."/>
            <person name="Margarido G.R.A."/>
            <person name="Almeida C.A."/>
            <person name="Ferrarezi J.A."/>
            <person name="Labate C.A."/>
        </authorList>
    </citation>
    <scope>NUCLEOTIDE SEQUENCE</scope>
    <source>
        <strain evidence="8">MF-1</strain>
    </source>
</reference>
<evidence type="ECO:0000256" key="3">
    <source>
        <dbReference type="ARBA" id="ARBA00022771"/>
    </source>
</evidence>
<keyword evidence="5" id="KW-0238">DNA-binding</keyword>
<dbReference type="Pfam" id="PF14372">
    <property type="entry name" value="hAT-like_RNase-H"/>
    <property type="match status" value="1"/>
</dbReference>
<keyword evidence="6" id="KW-0539">Nucleus</keyword>
<dbReference type="Proteomes" id="UP000765509">
    <property type="component" value="Unassembled WGS sequence"/>
</dbReference>
<dbReference type="InterPro" id="IPR052035">
    <property type="entry name" value="ZnF_BED_domain_contain"/>
</dbReference>
<comment type="subcellular location">
    <subcellularLocation>
        <location evidence="1">Nucleus</location>
    </subcellularLocation>
</comment>
<dbReference type="InterPro" id="IPR025525">
    <property type="entry name" value="hAT-like_transposase_RNase-H"/>
</dbReference>
<sequence length="418" mass="47077">MFTLQVLSLETLKTALIYFISECHLPISITESSAFQSLLELCNPFALNLMVCRTALTAHLSQMFFFHQEHICKLLLVNGLFISFTTDNWTSPNVTAFIAVTAHFMDEDYKLTSLLLGLSEIIGDHSGASLAKVFFNIISWYNLNQHILCITTDNASVNNHMNQGIQSLHPTFTANTQAIGFRAQTIHLAARDVLNALGNAASDALDSSIASDPIPQRREKFITTFKLVYDDSRPTHATMLLSHVPTRWNSTYDMLNQSLTLKEAYNQFTSLPNLASYQLNVLEWDKVRVMVDFLHPLYEATQIICGEDYPTINHALPLYIMLLKRISEASNQHDISPMEQAISAMNEKLSKYLHLLLQKTPVICASILDPHFKLKFFIVHEATLACFGTTENQCLLCFKEQAKNTSSIHLTIVPNKSV</sequence>
<keyword evidence="2" id="KW-0479">Metal-binding</keyword>
<evidence type="ECO:0000256" key="2">
    <source>
        <dbReference type="ARBA" id="ARBA00022723"/>
    </source>
</evidence>
<dbReference type="PANTHER" id="PTHR46481:SF10">
    <property type="entry name" value="ZINC FINGER BED DOMAIN-CONTAINING PROTEIN 39"/>
    <property type="match status" value="1"/>
</dbReference>
<comment type="caution">
    <text evidence="8">The sequence shown here is derived from an EMBL/GenBank/DDBJ whole genome shotgun (WGS) entry which is preliminary data.</text>
</comment>
<name>A0A9Q3HUM1_9BASI</name>
<feature type="domain" description="hAT-like transposase RNase-H fold" evidence="7">
    <location>
        <begin position="305"/>
        <end position="377"/>
    </location>
</feature>
<evidence type="ECO:0000313" key="8">
    <source>
        <dbReference type="EMBL" id="MBW0517853.1"/>
    </source>
</evidence>
<evidence type="ECO:0000259" key="7">
    <source>
        <dbReference type="Pfam" id="PF14372"/>
    </source>
</evidence>
<organism evidence="8 9">
    <name type="scientific">Austropuccinia psidii MF-1</name>
    <dbReference type="NCBI Taxonomy" id="1389203"/>
    <lineage>
        <taxon>Eukaryota</taxon>
        <taxon>Fungi</taxon>
        <taxon>Dikarya</taxon>
        <taxon>Basidiomycota</taxon>
        <taxon>Pucciniomycotina</taxon>
        <taxon>Pucciniomycetes</taxon>
        <taxon>Pucciniales</taxon>
        <taxon>Sphaerophragmiaceae</taxon>
        <taxon>Austropuccinia</taxon>
    </lineage>
</organism>
<keyword evidence="9" id="KW-1185">Reference proteome</keyword>
<dbReference type="PANTHER" id="PTHR46481">
    <property type="entry name" value="ZINC FINGER BED DOMAIN-CONTAINING PROTEIN 4"/>
    <property type="match status" value="1"/>
</dbReference>
<evidence type="ECO:0000313" key="9">
    <source>
        <dbReference type="Proteomes" id="UP000765509"/>
    </source>
</evidence>
<dbReference type="GO" id="GO:0008270">
    <property type="term" value="F:zinc ion binding"/>
    <property type="evidence" value="ECO:0007669"/>
    <property type="project" value="UniProtKB-KW"/>
</dbReference>
<evidence type="ECO:0000256" key="6">
    <source>
        <dbReference type="ARBA" id="ARBA00023242"/>
    </source>
</evidence>
<evidence type="ECO:0000256" key="4">
    <source>
        <dbReference type="ARBA" id="ARBA00022833"/>
    </source>
</evidence>
<dbReference type="AlphaFoldDB" id="A0A9Q3HUM1"/>
<keyword evidence="4" id="KW-0862">Zinc</keyword>
<protein>
    <recommendedName>
        <fullName evidence="7">hAT-like transposase RNase-H fold domain-containing protein</fullName>
    </recommendedName>
</protein>
<dbReference type="EMBL" id="AVOT02026219">
    <property type="protein sequence ID" value="MBW0517853.1"/>
    <property type="molecule type" value="Genomic_DNA"/>
</dbReference>
<dbReference type="GO" id="GO:0005634">
    <property type="term" value="C:nucleus"/>
    <property type="evidence" value="ECO:0007669"/>
    <property type="project" value="UniProtKB-SubCell"/>
</dbReference>
<dbReference type="SUPFAM" id="SSF53098">
    <property type="entry name" value="Ribonuclease H-like"/>
    <property type="match status" value="1"/>
</dbReference>
<proteinExistence type="predicted"/>